<feature type="region of interest" description="Disordered" evidence="2">
    <location>
        <begin position="339"/>
        <end position="358"/>
    </location>
</feature>
<feature type="domain" description="GGDEF" evidence="4">
    <location>
        <begin position="211"/>
        <end position="343"/>
    </location>
</feature>
<dbReference type="PROSITE" id="PS50887">
    <property type="entry name" value="GGDEF"/>
    <property type="match status" value="1"/>
</dbReference>
<keyword evidence="3" id="KW-0472">Membrane</keyword>
<dbReference type="GO" id="GO:1902201">
    <property type="term" value="P:negative regulation of bacterial-type flagellum-dependent cell motility"/>
    <property type="evidence" value="ECO:0007669"/>
    <property type="project" value="TreeGrafter"/>
</dbReference>
<dbReference type="Pfam" id="PF00990">
    <property type="entry name" value="GGDEF"/>
    <property type="match status" value="1"/>
</dbReference>
<dbReference type="InterPro" id="IPR050469">
    <property type="entry name" value="Diguanylate_Cyclase"/>
</dbReference>
<feature type="transmembrane region" description="Helical" evidence="3">
    <location>
        <begin position="113"/>
        <end position="136"/>
    </location>
</feature>
<keyword evidence="5" id="KW-0808">Transferase</keyword>
<dbReference type="EMBL" id="JACHLK010000004">
    <property type="protein sequence ID" value="MBB6559781.1"/>
    <property type="molecule type" value="Genomic_DNA"/>
</dbReference>
<evidence type="ECO:0000256" key="2">
    <source>
        <dbReference type="SAM" id="MobiDB-lite"/>
    </source>
</evidence>
<dbReference type="SUPFAM" id="SSF55073">
    <property type="entry name" value="Nucleotide cyclase"/>
    <property type="match status" value="1"/>
</dbReference>
<feature type="transmembrane region" description="Helical" evidence="3">
    <location>
        <begin position="142"/>
        <end position="167"/>
    </location>
</feature>
<evidence type="ECO:0000313" key="5">
    <source>
        <dbReference type="EMBL" id="MBB6559781.1"/>
    </source>
</evidence>
<dbReference type="GO" id="GO:0005886">
    <property type="term" value="C:plasma membrane"/>
    <property type="evidence" value="ECO:0007669"/>
    <property type="project" value="TreeGrafter"/>
</dbReference>
<name>A0A7X0PDF4_9BURK</name>
<keyword evidence="3" id="KW-1133">Transmembrane helix</keyword>
<feature type="transmembrane region" description="Helical" evidence="3">
    <location>
        <begin position="39"/>
        <end position="59"/>
    </location>
</feature>
<evidence type="ECO:0000256" key="1">
    <source>
        <dbReference type="ARBA" id="ARBA00012528"/>
    </source>
</evidence>
<feature type="transmembrane region" description="Helical" evidence="3">
    <location>
        <begin position="12"/>
        <end position="32"/>
    </location>
</feature>
<dbReference type="PANTHER" id="PTHR45138:SF24">
    <property type="entry name" value="DIGUANYLATE CYCLASE DGCC-RELATED"/>
    <property type="match status" value="1"/>
</dbReference>
<dbReference type="PANTHER" id="PTHR45138">
    <property type="entry name" value="REGULATORY COMPONENTS OF SENSORY TRANSDUCTION SYSTEM"/>
    <property type="match status" value="1"/>
</dbReference>
<dbReference type="InterPro" id="IPR007894">
    <property type="entry name" value="MASE2"/>
</dbReference>
<protein>
    <recommendedName>
        <fullName evidence="1">diguanylate cyclase</fullName>
        <ecNumber evidence="1">2.7.7.65</ecNumber>
    </recommendedName>
</protein>
<gene>
    <name evidence="5" type="ORF">HNP48_002453</name>
</gene>
<keyword evidence="5" id="KW-0548">Nucleotidyltransferase</keyword>
<proteinExistence type="predicted"/>
<reference evidence="5 6" key="1">
    <citation type="submission" date="2020-08" db="EMBL/GenBank/DDBJ databases">
        <title>Functional genomics of gut bacteria from endangered species of beetles.</title>
        <authorList>
            <person name="Carlos-Shanley C."/>
        </authorList>
    </citation>
    <scope>NUCLEOTIDE SEQUENCE [LARGE SCALE GENOMIC DNA]</scope>
    <source>
        <strain evidence="5 6">S00198</strain>
    </source>
</reference>
<dbReference type="GO" id="GO:0043709">
    <property type="term" value="P:cell adhesion involved in single-species biofilm formation"/>
    <property type="evidence" value="ECO:0007669"/>
    <property type="project" value="TreeGrafter"/>
</dbReference>
<comment type="caution">
    <text evidence="5">The sequence shown here is derived from an EMBL/GenBank/DDBJ whole genome shotgun (WGS) entry which is preliminary data.</text>
</comment>
<accession>A0A7X0PDF4</accession>
<dbReference type="InterPro" id="IPR043128">
    <property type="entry name" value="Rev_trsase/Diguanyl_cyclase"/>
</dbReference>
<dbReference type="Gene3D" id="3.30.70.270">
    <property type="match status" value="1"/>
</dbReference>
<dbReference type="Pfam" id="PF05230">
    <property type="entry name" value="MASE2"/>
    <property type="match status" value="1"/>
</dbReference>
<dbReference type="InterPro" id="IPR029787">
    <property type="entry name" value="Nucleotide_cyclase"/>
</dbReference>
<dbReference type="CDD" id="cd01949">
    <property type="entry name" value="GGDEF"/>
    <property type="match status" value="1"/>
</dbReference>
<sequence length="358" mass="38708">MATYEQQMPRRVYPLRVLGMGLGGVVVAVVLWQRQAAVGAWIGMVLPCFVWPHVAYRLARRSADPYRAEIRNLLADSALAAAMVPLMHFSLLPSVLLCTLTMVDKITTGIRGLWAKSIPAMLAGGAVATLFTGVHWSPESPLPTIVACLPVMALHTISVSVVSYRLIRKVSQQNLLLDELRRVDTLTGLYGRGHWQEEAEAALRRHHTRSEPACMLMMDIDSFKQINDQHGHSVGDEVIRAVAHVVRGNVRATDCAGRYGGDEFAILLTGMAVEEAVAVAERIRAQTEAIRLRDMPALRMTTSIGVAAAHPGHGTLRAWMDAADAALYVAKNAGRNRVTDSAAPAGAAPAAALSTSDR</sequence>
<dbReference type="Proteomes" id="UP000575083">
    <property type="component" value="Unassembled WGS sequence"/>
</dbReference>
<dbReference type="InterPro" id="IPR000160">
    <property type="entry name" value="GGDEF_dom"/>
</dbReference>
<evidence type="ECO:0000259" key="4">
    <source>
        <dbReference type="PROSITE" id="PS50887"/>
    </source>
</evidence>
<keyword evidence="6" id="KW-1185">Reference proteome</keyword>
<evidence type="ECO:0000256" key="3">
    <source>
        <dbReference type="SAM" id="Phobius"/>
    </source>
</evidence>
<dbReference type="AlphaFoldDB" id="A0A7X0PDF4"/>
<dbReference type="RefSeq" id="WP_184857200.1">
    <property type="nucleotide sequence ID" value="NZ_JACHLK010000004.1"/>
</dbReference>
<dbReference type="EC" id="2.7.7.65" evidence="1"/>
<dbReference type="FunFam" id="3.30.70.270:FF:000001">
    <property type="entry name" value="Diguanylate cyclase domain protein"/>
    <property type="match status" value="1"/>
</dbReference>
<dbReference type="NCBIfam" id="TIGR00254">
    <property type="entry name" value="GGDEF"/>
    <property type="match status" value="1"/>
</dbReference>
<organism evidence="5 6">
    <name type="scientific">Acidovorax soli</name>
    <dbReference type="NCBI Taxonomy" id="592050"/>
    <lineage>
        <taxon>Bacteria</taxon>
        <taxon>Pseudomonadati</taxon>
        <taxon>Pseudomonadota</taxon>
        <taxon>Betaproteobacteria</taxon>
        <taxon>Burkholderiales</taxon>
        <taxon>Comamonadaceae</taxon>
        <taxon>Acidovorax</taxon>
    </lineage>
</organism>
<keyword evidence="3" id="KW-0812">Transmembrane</keyword>
<dbReference type="GO" id="GO:0052621">
    <property type="term" value="F:diguanylate cyclase activity"/>
    <property type="evidence" value="ECO:0007669"/>
    <property type="project" value="UniProtKB-EC"/>
</dbReference>
<feature type="compositionally biased region" description="Low complexity" evidence="2">
    <location>
        <begin position="342"/>
        <end position="352"/>
    </location>
</feature>
<evidence type="ECO:0000313" key="6">
    <source>
        <dbReference type="Proteomes" id="UP000575083"/>
    </source>
</evidence>
<dbReference type="SMART" id="SM00267">
    <property type="entry name" value="GGDEF"/>
    <property type="match status" value="1"/>
</dbReference>